<proteinExistence type="predicted"/>
<feature type="region of interest" description="Disordered" evidence="2">
    <location>
        <begin position="221"/>
        <end position="282"/>
    </location>
</feature>
<accession>A0A3B0X2M4</accession>
<dbReference type="AlphaFoldDB" id="A0A3B0X2M4"/>
<evidence type="ECO:0008006" key="4">
    <source>
        <dbReference type="Google" id="ProtNLM"/>
    </source>
</evidence>
<organism evidence="3">
    <name type="scientific">hydrothermal vent metagenome</name>
    <dbReference type="NCBI Taxonomy" id="652676"/>
    <lineage>
        <taxon>unclassified sequences</taxon>
        <taxon>metagenomes</taxon>
        <taxon>ecological metagenomes</taxon>
    </lineage>
</organism>
<feature type="region of interest" description="Disordered" evidence="2">
    <location>
        <begin position="294"/>
        <end position="360"/>
    </location>
</feature>
<feature type="compositionally biased region" description="Polar residues" evidence="2">
    <location>
        <begin position="335"/>
        <end position="354"/>
    </location>
</feature>
<feature type="compositionally biased region" description="Polar residues" evidence="2">
    <location>
        <begin position="246"/>
        <end position="261"/>
    </location>
</feature>
<evidence type="ECO:0000313" key="3">
    <source>
        <dbReference type="EMBL" id="VAW50866.1"/>
    </source>
</evidence>
<dbReference type="EMBL" id="UOFD01000020">
    <property type="protein sequence ID" value="VAW50866.1"/>
    <property type="molecule type" value="Genomic_DNA"/>
</dbReference>
<keyword evidence="1" id="KW-0175">Coiled coil</keyword>
<protein>
    <recommendedName>
        <fullName evidence="4">Thymidine phosphorylase</fullName>
    </recommendedName>
</protein>
<name>A0A3B0X2M4_9ZZZZ</name>
<feature type="coiled-coil region" evidence="1">
    <location>
        <begin position="563"/>
        <end position="590"/>
    </location>
</feature>
<evidence type="ECO:0000256" key="2">
    <source>
        <dbReference type="SAM" id="MobiDB-lite"/>
    </source>
</evidence>
<feature type="compositionally biased region" description="Basic residues" evidence="2">
    <location>
        <begin position="221"/>
        <end position="231"/>
    </location>
</feature>
<evidence type="ECO:0000256" key="1">
    <source>
        <dbReference type="SAM" id="Coils"/>
    </source>
</evidence>
<sequence>MSKKNKKQAYKMNQYDKLVVDIRNNLITRLDDLMSKLLNSAQEKLFNLSDEADSNEEQTRYFDLMNQIRLLKANIAQDYTKQIKDYLVPAKEYNSKHIRQETDDDVELSLVGQDEMEGIVLVKGIGERAAAKYREQLSHLEARLEHLATKTDAVFKNDVLTPTNLCQAFDNALSDNFNNANKKLLFGMFDVEVTNKLDALYDSINNRLIDAGILPQIKLHTKGQKNSHPKPKPSSTAPANIDKNAQDTYFNDHTGENWSSGGQAGEHTNGTQSGGGSNIGGFAMTAVPGAGYRHTKQQAMQSVAGEATDTAQGSYSGGAANSGIQPGDKRAGGANASSANMPHSNMQGDGQKNTSGGGYQHYTAGMPASQVGRVLGNYIGGAPITPSTDDETSSAQGEFFPDSTPQHFGHQEIIHALSGLQQLPQFSQPGNSRFDGEAVKQAVLTEIAKTSGGAVTKRINTIAEKTIDFIELIFDAIIDDEEISDTIKTLLLRLQIPVIKASMSDQEFFIYDDHPARVLLDTIADVGVGITEHADSMFIQLDKVISNILGEHNLTTKTFQKALDGLITIIEKQEIKARTAEEEAQQQLLRKHARSTVLKALRATTTGKSLPDAVHPLILKRWPTLMFNHYLGNGKDNNEWVNLVLTLRHIVVSVQPVISAEQLAKLLADKDELFERTESYLNIASASKKDVRNIMGIFEDTVQLNIDDANFTEEEVTVAEEEISQAEPVEEALIEEETDDKPTLPSSIMPGMWFQLHMGEGEVIRRCKLSVIIVEDANLMFVNHKGELVIEKSFDEFNDEIANDKSKAIMGHSAFDHAFKAVINELE</sequence>
<dbReference type="InterPro" id="IPR012434">
    <property type="entry name" value="DUF1631"/>
</dbReference>
<gene>
    <name evidence="3" type="ORF">MNBD_GAMMA06-1779</name>
</gene>
<dbReference type="Pfam" id="PF07793">
    <property type="entry name" value="DUF1631"/>
    <property type="match status" value="1"/>
</dbReference>
<reference evidence="3" key="1">
    <citation type="submission" date="2018-06" db="EMBL/GenBank/DDBJ databases">
        <authorList>
            <person name="Zhirakovskaya E."/>
        </authorList>
    </citation>
    <scope>NUCLEOTIDE SEQUENCE</scope>
</reference>